<dbReference type="Gene3D" id="4.10.60.10">
    <property type="entry name" value="Zinc finger, CCHC-type"/>
    <property type="match status" value="1"/>
</dbReference>
<feature type="coiled-coil region" evidence="2">
    <location>
        <begin position="538"/>
        <end position="616"/>
    </location>
</feature>
<keyword evidence="1" id="KW-0863">Zinc-finger</keyword>
<reference evidence="5" key="1">
    <citation type="journal article" date="2022" name="Int. J. Mol. Sci.">
        <title>Draft Genome of Tanacetum Coccineum: Genomic Comparison of Closely Related Tanacetum-Family Plants.</title>
        <authorList>
            <person name="Yamashiro T."/>
            <person name="Shiraishi A."/>
            <person name="Nakayama K."/>
            <person name="Satake H."/>
        </authorList>
    </citation>
    <scope>NUCLEOTIDE SEQUENCE</scope>
</reference>
<dbReference type="SUPFAM" id="SSF57756">
    <property type="entry name" value="Retrovirus zinc finger-like domains"/>
    <property type="match status" value="1"/>
</dbReference>
<accession>A0ABQ4ZUK9</accession>
<keyword evidence="1" id="KW-0479">Metal-binding</keyword>
<feature type="region of interest" description="Disordered" evidence="3">
    <location>
        <begin position="1013"/>
        <end position="1062"/>
    </location>
</feature>
<gene>
    <name evidence="5" type="ORF">Tco_0799391</name>
</gene>
<feature type="domain" description="CCHC-type" evidence="4">
    <location>
        <begin position="364"/>
        <end position="379"/>
    </location>
</feature>
<evidence type="ECO:0000256" key="2">
    <source>
        <dbReference type="SAM" id="Coils"/>
    </source>
</evidence>
<keyword evidence="2" id="KW-0175">Coiled coil</keyword>
<dbReference type="InterPro" id="IPR036875">
    <property type="entry name" value="Znf_CCHC_sf"/>
</dbReference>
<name>A0ABQ4ZUK9_9ASTR</name>
<feature type="region of interest" description="Disordered" evidence="3">
    <location>
        <begin position="254"/>
        <end position="279"/>
    </location>
</feature>
<evidence type="ECO:0000313" key="6">
    <source>
        <dbReference type="Proteomes" id="UP001151760"/>
    </source>
</evidence>
<dbReference type="EMBL" id="BQNB010011580">
    <property type="protein sequence ID" value="GJS92423.1"/>
    <property type="molecule type" value="Genomic_DNA"/>
</dbReference>
<evidence type="ECO:0000259" key="4">
    <source>
        <dbReference type="PROSITE" id="PS50158"/>
    </source>
</evidence>
<dbReference type="SMART" id="SM00343">
    <property type="entry name" value="ZnF_C2HC"/>
    <property type="match status" value="1"/>
</dbReference>
<feature type="region of interest" description="Disordered" evidence="3">
    <location>
        <begin position="989"/>
        <end position="1008"/>
    </location>
</feature>
<feature type="compositionally biased region" description="Polar residues" evidence="3">
    <location>
        <begin position="340"/>
        <end position="354"/>
    </location>
</feature>
<organism evidence="5 6">
    <name type="scientific">Tanacetum coccineum</name>
    <dbReference type="NCBI Taxonomy" id="301880"/>
    <lineage>
        <taxon>Eukaryota</taxon>
        <taxon>Viridiplantae</taxon>
        <taxon>Streptophyta</taxon>
        <taxon>Embryophyta</taxon>
        <taxon>Tracheophyta</taxon>
        <taxon>Spermatophyta</taxon>
        <taxon>Magnoliopsida</taxon>
        <taxon>eudicotyledons</taxon>
        <taxon>Gunneridae</taxon>
        <taxon>Pentapetalae</taxon>
        <taxon>asterids</taxon>
        <taxon>campanulids</taxon>
        <taxon>Asterales</taxon>
        <taxon>Asteraceae</taxon>
        <taxon>Asteroideae</taxon>
        <taxon>Anthemideae</taxon>
        <taxon>Anthemidinae</taxon>
        <taxon>Tanacetum</taxon>
    </lineage>
</organism>
<evidence type="ECO:0000313" key="5">
    <source>
        <dbReference type="EMBL" id="GJS92423.1"/>
    </source>
</evidence>
<feature type="compositionally biased region" description="Low complexity" evidence="3">
    <location>
        <begin position="270"/>
        <end position="279"/>
    </location>
</feature>
<keyword evidence="1" id="KW-0862">Zinc</keyword>
<feature type="coiled-coil region" evidence="2">
    <location>
        <begin position="824"/>
        <end position="858"/>
    </location>
</feature>
<sequence>MSTDKESSAAGTDNRPPMLVESDYESWKIRIERYIRGKPLGKLIWRSIQNGPTPHPQITVTEGQGDAAVQVTRDKRDEEFTEIENNKELADIQATNILSQGLPRHVFNILNQTRTGKEIWDNVELLMKGSGKSLQQQKEELFDEYERFRAIGNESIHDYFVRFHKLINDMKITQLDIPTHQMNTKFVNNLPPYWAKYVTNVKNNKDISATTYVELYTYLKSYEPHAMKTLKKHEQSTNIVDPLAYLAQTTHYHAPTQTTTPPPPQYGPLTSSTPQQVPQSSNDAMLATMNQIINLLSGFQKQFPPTNNQLRTSSNSRSHATVHDGQIITETVQRRAPGNVGNTGNRGTKNYGQMTDNVGKKVICYNCRGEGHVSRQCKEKKRVKDSQYFKDKMLLMEAKEKGTVLDAEAEAFLADVECTAPYDQPLAITTTNMFEVSHEDAYNSDIDEGPHAAAAFIANLSSTSGTNGATTSQVNEVHTDANQIFDNVNHLLTHEMHQEEHLDSDVESDIDDNTIPYHQYQLDSEVQDVPTREQSLVNDSLRAELARCKQEMVSLERNKVKQDLDQTIIQRNKQNAELEEEKVLLKSILSQNVESINSLKNESKKVVSEKKDLEASNPWNLKQAKLTQPTLYDGHALLNPTHTSIKMHDIEDSLVYAEVSRTKMSERQGTIKPINYAELNALYSHFVPQKELSRVQVYWLPAKELATQKSLNSWIPSFAHVINHRIDPCRYPSGSGEFKPVKAMFTEQIIPFYENVKQLVQKIDENIVTEVTEYMRIFDELDTEYERCKDICSIVLALDIVVPPSSNCLCVELRSNCDREHSKVVELKAEILKKQQMLNESEKRCAFIEKNHVNLQVKFQKYKECFQNQRVCDNSNSTTSNAIFEINKLKDQLQGKGDTIRNLQTQNNITRMLNVGSTVGSFDKQALETELTQLNDALTSVRIQIDGYKAENVNLKQRYKELSKSNAYSRSTFTAKINALTAENVKLKTKLSGKKSSGSTASEKPKVLASGMYTNSSKTSNRPTQKPPVQQNKKPNVSVNLSTRTKPATESRKPMPKSHTRNHRILPSKSVNARRAADHNRKLNVVDHNQFVIPWRPTRKVVGSVKPQWKPTGRHFALYDNCPLTRIMEPIVEPLELTPSVSSSSKVTMISRFPDCKLSDQKAGSKGISDEKSSMTPTNFLIINLIYQTCSGSKGRTVADSIAERLTRPTAYKFKTDCSIIPVWNLLFHVRERILWNAEEEVGVPPGYSYE</sequence>
<dbReference type="Proteomes" id="UP001151760">
    <property type="component" value="Unassembled WGS sequence"/>
</dbReference>
<evidence type="ECO:0000256" key="1">
    <source>
        <dbReference type="PROSITE-ProRule" id="PRU00047"/>
    </source>
</evidence>
<keyword evidence="6" id="KW-1185">Reference proteome</keyword>
<protein>
    <submittedName>
        <fullName evidence="5">Retrovirus-related pol polyprotein from transposon TNT 1-94</fullName>
    </submittedName>
</protein>
<comment type="caution">
    <text evidence="5">The sequence shown here is derived from an EMBL/GenBank/DDBJ whole genome shotgun (WGS) entry which is preliminary data.</text>
</comment>
<reference evidence="5" key="2">
    <citation type="submission" date="2022-01" db="EMBL/GenBank/DDBJ databases">
        <authorList>
            <person name="Yamashiro T."/>
            <person name="Shiraishi A."/>
            <person name="Satake H."/>
            <person name="Nakayama K."/>
        </authorList>
    </citation>
    <scope>NUCLEOTIDE SEQUENCE</scope>
</reference>
<dbReference type="Pfam" id="PF14223">
    <property type="entry name" value="Retrotran_gag_2"/>
    <property type="match status" value="1"/>
</dbReference>
<dbReference type="Pfam" id="PF00098">
    <property type="entry name" value="zf-CCHC"/>
    <property type="match status" value="1"/>
</dbReference>
<dbReference type="PROSITE" id="PS50158">
    <property type="entry name" value="ZF_CCHC"/>
    <property type="match status" value="1"/>
</dbReference>
<proteinExistence type="predicted"/>
<dbReference type="InterPro" id="IPR001878">
    <property type="entry name" value="Znf_CCHC"/>
</dbReference>
<feature type="coiled-coil region" evidence="2">
    <location>
        <begin position="886"/>
        <end position="965"/>
    </location>
</feature>
<evidence type="ECO:0000256" key="3">
    <source>
        <dbReference type="SAM" id="MobiDB-lite"/>
    </source>
</evidence>
<feature type="region of interest" description="Disordered" evidence="3">
    <location>
        <begin position="334"/>
        <end position="354"/>
    </location>
</feature>
<feature type="compositionally biased region" description="Polar residues" evidence="3">
    <location>
        <begin position="1013"/>
        <end position="1046"/>
    </location>
</feature>